<keyword evidence="2" id="KW-0472">Membrane</keyword>
<dbReference type="AlphaFoldDB" id="A0A328DVW6"/>
<keyword evidence="2" id="KW-1133">Transmembrane helix</keyword>
<feature type="transmembrane region" description="Helical" evidence="2">
    <location>
        <begin position="99"/>
        <end position="118"/>
    </location>
</feature>
<gene>
    <name evidence="3" type="ORF">DM860_000958</name>
</gene>
<organism evidence="3 4">
    <name type="scientific">Cuscuta australis</name>
    <dbReference type="NCBI Taxonomy" id="267555"/>
    <lineage>
        <taxon>Eukaryota</taxon>
        <taxon>Viridiplantae</taxon>
        <taxon>Streptophyta</taxon>
        <taxon>Embryophyta</taxon>
        <taxon>Tracheophyta</taxon>
        <taxon>Spermatophyta</taxon>
        <taxon>Magnoliopsida</taxon>
        <taxon>eudicotyledons</taxon>
        <taxon>Gunneridae</taxon>
        <taxon>Pentapetalae</taxon>
        <taxon>asterids</taxon>
        <taxon>lamiids</taxon>
        <taxon>Solanales</taxon>
        <taxon>Convolvulaceae</taxon>
        <taxon>Cuscuteae</taxon>
        <taxon>Cuscuta</taxon>
        <taxon>Cuscuta subgen. Grammica</taxon>
        <taxon>Cuscuta sect. Cleistogrammica</taxon>
    </lineage>
</organism>
<keyword evidence="4" id="KW-1185">Reference proteome</keyword>
<protein>
    <submittedName>
        <fullName evidence="3">Uncharacterized protein</fullName>
    </submittedName>
</protein>
<proteinExistence type="predicted"/>
<dbReference type="Proteomes" id="UP000249390">
    <property type="component" value="Unassembled WGS sequence"/>
</dbReference>
<accession>A0A328DVW6</accession>
<sequence>MSSSTRICHYGDWLDVPTCRRGKEMNIITAWTDMNPGRRYWECGGKGYRKCRYWEWIDPPMCHRLMKIIPRLLKKKNSMEEEVTMLKKRIKQQQAGSKIGKFAFGFVVGVLFVCVLCLF</sequence>
<evidence type="ECO:0000256" key="1">
    <source>
        <dbReference type="SAM" id="Coils"/>
    </source>
</evidence>
<reference evidence="3 4" key="1">
    <citation type="submission" date="2018-06" db="EMBL/GenBank/DDBJ databases">
        <title>The Genome of Cuscuta australis (Dodder) Provides Insight into the Evolution of Plant Parasitism.</title>
        <authorList>
            <person name="Liu H."/>
        </authorList>
    </citation>
    <scope>NUCLEOTIDE SEQUENCE [LARGE SCALE GENOMIC DNA]</scope>
    <source>
        <strain evidence="4">cv. Yunnan</strain>
        <tissue evidence="3">Vines</tissue>
    </source>
</reference>
<comment type="caution">
    <text evidence="3">The sequence shown here is derived from an EMBL/GenBank/DDBJ whole genome shotgun (WGS) entry which is preliminary data.</text>
</comment>
<dbReference type="PANTHER" id="PTHR33248">
    <property type="entry name" value="ZINC ION-BINDING PROTEIN"/>
    <property type="match status" value="1"/>
</dbReference>
<dbReference type="EMBL" id="NQVE01000097">
    <property type="protein sequence ID" value="RAL48638.1"/>
    <property type="molecule type" value="Genomic_DNA"/>
</dbReference>
<evidence type="ECO:0000256" key="2">
    <source>
        <dbReference type="SAM" id="Phobius"/>
    </source>
</evidence>
<evidence type="ECO:0000313" key="3">
    <source>
        <dbReference type="EMBL" id="RAL48638.1"/>
    </source>
</evidence>
<name>A0A328DVW6_9ASTE</name>
<keyword evidence="2" id="KW-0812">Transmembrane</keyword>
<evidence type="ECO:0000313" key="4">
    <source>
        <dbReference type="Proteomes" id="UP000249390"/>
    </source>
</evidence>
<feature type="coiled-coil region" evidence="1">
    <location>
        <begin position="69"/>
        <end position="96"/>
    </location>
</feature>
<keyword evidence="1" id="KW-0175">Coiled coil</keyword>